<dbReference type="AlphaFoldDB" id="A0A674BW93"/>
<keyword evidence="4" id="KW-1185">Reference proteome</keyword>
<sequence>MQLQIINALSFSRSSIAFPRRLTKQIAYPSHLVDYSSPAKVMSTASVEPVRSIGKSKPAEGIWSLHHVKGDLFSGPEDEALAHCISKDYHMGAGIAVMFKKKFGGVAELKEQKKVPGQCAVLKRHKRFVYYLITKEKYSNKPTYDSLRQSLEDMKSHCLKNGVTAISMPRIGCGLDRLSWDKVEKILEKVFQPTSISITVYTLPVKSTEKPSPRGNQVSNDVFCKTK</sequence>
<feature type="domain" description="Macro" evidence="2">
    <location>
        <begin position="52"/>
        <end position="209"/>
    </location>
</feature>
<feature type="region of interest" description="Disordered" evidence="1">
    <location>
        <begin position="207"/>
        <end position="227"/>
    </location>
</feature>
<proteinExistence type="predicted"/>
<dbReference type="InterPro" id="IPR050892">
    <property type="entry name" value="ADP-ribose_metab_enzymes"/>
</dbReference>
<dbReference type="Gene3D" id="3.40.220.10">
    <property type="entry name" value="Leucine Aminopeptidase, subunit E, domain 1"/>
    <property type="match status" value="1"/>
</dbReference>
<dbReference type="InParanoid" id="A0A674BW93"/>
<evidence type="ECO:0000313" key="3">
    <source>
        <dbReference type="Ensembl" id="ENSSTUP00000075655.1"/>
    </source>
</evidence>
<dbReference type="FunCoup" id="A0A674BW93">
    <property type="interactions" value="514"/>
</dbReference>
<dbReference type="GO" id="GO:0140291">
    <property type="term" value="P:peptidyl-glutamate ADP-deribosylation"/>
    <property type="evidence" value="ECO:0007669"/>
    <property type="project" value="TreeGrafter"/>
</dbReference>
<dbReference type="SMART" id="SM00506">
    <property type="entry name" value="A1pp"/>
    <property type="match status" value="1"/>
</dbReference>
<organism evidence="3 4">
    <name type="scientific">Salmo trutta</name>
    <name type="common">Brown trout</name>
    <dbReference type="NCBI Taxonomy" id="8032"/>
    <lineage>
        <taxon>Eukaryota</taxon>
        <taxon>Metazoa</taxon>
        <taxon>Chordata</taxon>
        <taxon>Craniata</taxon>
        <taxon>Vertebrata</taxon>
        <taxon>Euteleostomi</taxon>
        <taxon>Actinopterygii</taxon>
        <taxon>Neopterygii</taxon>
        <taxon>Teleostei</taxon>
        <taxon>Protacanthopterygii</taxon>
        <taxon>Salmoniformes</taxon>
        <taxon>Salmonidae</taxon>
        <taxon>Salmoninae</taxon>
        <taxon>Salmo</taxon>
    </lineage>
</organism>
<name>A0A674BW93_SALTR</name>
<reference evidence="3" key="2">
    <citation type="submission" date="2025-09" db="UniProtKB">
        <authorList>
            <consortium name="Ensembl"/>
        </authorList>
    </citation>
    <scope>IDENTIFICATION</scope>
</reference>
<dbReference type="CDD" id="cd02901">
    <property type="entry name" value="Macro_Poa1p-like"/>
    <property type="match status" value="1"/>
</dbReference>
<dbReference type="PROSITE" id="PS51154">
    <property type="entry name" value="MACRO"/>
    <property type="match status" value="1"/>
</dbReference>
<dbReference type="KEGG" id="stru:115165798"/>
<evidence type="ECO:0000313" key="4">
    <source>
        <dbReference type="Proteomes" id="UP000472277"/>
    </source>
</evidence>
<dbReference type="Ensembl" id="ENSSTUT00000080420.1">
    <property type="protein sequence ID" value="ENSSTUP00000075655.1"/>
    <property type="gene ID" value="ENSSTUG00000033221.1"/>
</dbReference>
<dbReference type="Pfam" id="PF01661">
    <property type="entry name" value="Macro"/>
    <property type="match status" value="1"/>
</dbReference>
<dbReference type="OMA" id="QGYQINE"/>
<evidence type="ECO:0000259" key="2">
    <source>
        <dbReference type="PROSITE" id="PS51154"/>
    </source>
</evidence>
<dbReference type="InterPro" id="IPR043472">
    <property type="entry name" value="Macro_dom-like"/>
</dbReference>
<dbReference type="SUPFAM" id="SSF52949">
    <property type="entry name" value="Macro domain-like"/>
    <property type="match status" value="1"/>
</dbReference>
<reference evidence="3" key="1">
    <citation type="submission" date="2025-08" db="UniProtKB">
        <authorList>
            <consortium name="Ensembl"/>
        </authorList>
    </citation>
    <scope>IDENTIFICATION</scope>
</reference>
<gene>
    <name evidence="3" type="primary">OARD1</name>
    <name evidence="3" type="synonym">LOC115165798</name>
</gene>
<dbReference type="Proteomes" id="UP000472277">
    <property type="component" value="Chromosome 28"/>
</dbReference>
<dbReference type="PANTHER" id="PTHR12521">
    <property type="entry name" value="PROTEIN C6ORF130"/>
    <property type="match status" value="1"/>
</dbReference>
<evidence type="ECO:0000256" key="1">
    <source>
        <dbReference type="SAM" id="MobiDB-lite"/>
    </source>
</evidence>
<dbReference type="InterPro" id="IPR002589">
    <property type="entry name" value="Macro_dom"/>
</dbReference>
<accession>A0A674BW93</accession>
<dbReference type="OrthoDB" id="2155246at2759"/>
<protein>
    <submittedName>
        <fullName evidence="3">O-acyl-ADP-ribose deacylase 1</fullName>
    </submittedName>
</protein>
<dbReference type="PANTHER" id="PTHR12521:SF0">
    <property type="entry name" value="ADP-RIBOSE GLYCOHYDROLASE OARD1"/>
    <property type="match status" value="1"/>
</dbReference>
<dbReference type="GeneTree" id="ENSGT00390000006988"/>